<dbReference type="Gene3D" id="1.20.80.10">
    <property type="match status" value="1"/>
</dbReference>
<protein>
    <recommendedName>
        <fullName evidence="1">FERM domain-containing protein 8</fullName>
    </recommendedName>
</protein>
<dbReference type="Pfam" id="PF00373">
    <property type="entry name" value="FERM_M"/>
    <property type="match status" value="1"/>
</dbReference>
<dbReference type="GO" id="GO:0030182">
    <property type="term" value="P:neuron differentiation"/>
    <property type="evidence" value="ECO:0007669"/>
    <property type="project" value="UniProtKB-ARBA"/>
</dbReference>
<evidence type="ECO:0000313" key="4">
    <source>
        <dbReference type="EMBL" id="JAT11604.1"/>
    </source>
</evidence>
<gene>
    <name evidence="4" type="ORF">g.23123</name>
    <name evidence="5" type="ORF">g.23129</name>
</gene>
<dbReference type="InterPro" id="IPR000299">
    <property type="entry name" value="FERM_domain"/>
</dbReference>
<dbReference type="PANTHER" id="PTHR13283:SF10">
    <property type="entry name" value="FERM DOMAIN-CONTAINING PROTEIN 8"/>
    <property type="match status" value="1"/>
</dbReference>
<dbReference type="GO" id="GO:0090090">
    <property type="term" value="P:negative regulation of canonical Wnt signaling pathway"/>
    <property type="evidence" value="ECO:0007669"/>
    <property type="project" value="TreeGrafter"/>
</dbReference>
<dbReference type="SMART" id="SM00295">
    <property type="entry name" value="B41"/>
    <property type="match status" value="1"/>
</dbReference>
<evidence type="ECO:0000313" key="5">
    <source>
        <dbReference type="EMBL" id="JAT26263.1"/>
    </source>
</evidence>
<organism evidence="5">
    <name type="scientific">Graphocephala atropunctata</name>
    <dbReference type="NCBI Taxonomy" id="36148"/>
    <lineage>
        <taxon>Eukaryota</taxon>
        <taxon>Metazoa</taxon>
        <taxon>Ecdysozoa</taxon>
        <taxon>Arthropoda</taxon>
        <taxon>Hexapoda</taxon>
        <taxon>Insecta</taxon>
        <taxon>Pterygota</taxon>
        <taxon>Neoptera</taxon>
        <taxon>Paraneoptera</taxon>
        <taxon>Hemiptera</taxon>
        <taxon>Auchenorrhyncha</taxon>
        <taxon>Membracoidea</taxon>
        <taxon>Cicadellidae</taxon>
        <taxon>Cicadellinae</taxon>
        <taxon>Cicadellini</taxon>
        <taxon>Graphocephala</taxon>
    </lineage>
</organism>
<dbReference type="PROSITE" id="PS50057">
    <property type="entry name" value="FERM_3"/>
    <property type="match status" value="1"/>
</dbReference>
<evidence type="ECO:0000259" key="3">
    <source>
        <dbReference type="PROSITE" id="PS50057"/>
    </source>
</evidence>
<dbReference type="InterPro" id="IPR057096">
    <property type="entry name" value="KRIT1_FRMD8_FERM_C"/>
</dbReference>
<dbReference type="InterPro" id="IPR035963">
    <property type="entry name" value="FERM_2"/>
</dbReference>
<sequence>MALPANEQQKENPDPECGHYITVIPIDYQRNRGFPQPPDQYSDFKTIEGDFNRPDVVKAGSACENNDSIPAEVYKSLADTSGKFSKEYEDNAINAQWEKEKIQQDSHTELPAQPLKVCIYLMSDVALHMELEDGVNTSVKDLVQAIVTEEQLGLPRSAANIFTLWMCSGLLELRLKPHHQPFAVRAKWPNLLAKYAHATESRQGRDEPVLSFQRNVFVPRSVDERVKEARVLDLLYCEARYNVLEGRYPCEVGHFIMLGGIQARLELGPYNPHLHTIHFFREQHSRFLPVHMRRGAWRSWLGLSGKNSPEVRLLEHYKRIPPATPDRKLQRKYLEFCWALPYYGCAFFQGQVEQPVRGLTSLITHQDIPVLVGVNPQGVYVIDNIQCTLLLGLKFEEMSWDFAKPSQEDNPDCLPCIFMQFRVVENGMRVSKILQVFSKQAVMMDALITGFVEDIKKKTAAAKPAGDETDRPPVYDTATDSDDTQMPLTTVTGARRDVPQTSLGNKLSKLTLATFDDEGRCIGQMGSWAFSY</sequence>
<dbReference type="CDD" id="cd14473">
    <property type="entry name" value="FERM_B-lobe"/>
    <property type="match status" value="1"/>
</dbReference>
<dbReference type="Gene3D" id="3.10.20.90">
    <property type="entry name" value="Phosphatidylinositol 3-kinase Catalytic Subunit, Chain A, domain 1"/>
    <property type="match status" value="1"/>
</dbReference>
<dbReference type="FunFam" id="1.20.80.10:FF:000029">
    <property type="entry name" value="Uncharacterized protein, isoform A"/>
    <property type="match status" value="1"/>
</dbReference>
<dbReference type="InterPro" id="IPR019748">
    <property type="entry name" value="FERM_central"/>
</dbReference>
<proteinExistence type="predicted"/>
<dbReference type="Pfam" id="PF24522">
    <property type="entry name" value="KRIT1_FRMD8_FERM_C"/>
    <property type="match status" value="1"/>
</dbReference>
<dbReference type="InterPro" id="IPR019749">
    <property type="entry name" value="Band_41_domain"/>
</dbReference>
<dbReference type="GO" id="GO:0005886">
    <property type="term" value="C:plasma membrane"/>
    <property type="evidence" value="ECO:0007669"/>
    <property type="project" value="TreeGrafter"/>
</dbReference>
<dbReference type="EMBL" id="GEBQ01013714">
    <property type="protein sequence ID" value="JAT26263.1"/>
    <property type="molecule type" value="Transcribed_RNA"/>
</dbReference>
<dbReference type="GO" id="GO:0009887">
    <property type="term" value="P:animal organ morphogenesis"/>
    <property type="evidence" value="ECO:0007669"/>
    <property type="project" value="UniProtKB-ARBA"/>
</dbReference>
<reference evidence="5" key="1">
    <citation type="submission" date="2015-11" db="EMBL/GenBank/DDBJ databases">
        <title>De novo transcriptome assembly of four potential Pierce s Disease insect vectors from Arizona vineyards.</title>
        <authorList>
            <person name="Tassone E.E."/>
        </authorList>
    </citation>
    <scope>NUCLEOTIDE SEQUENCE</scope>
</reference>
<feature type="domain" description="FERM" evidence="3">
    <location>
        <begin position="115"/>
        <end position="459"/>
    </location>
</feature>
<dbReference type="AlphaFoldDB" id="A0A1B6LRE6"/>
<dbReference type="EMBL" id="GEBQ01028373">
    <property type="protein sequence ID" value="JAT11604.1"/>
    <property type="molecule type" value="Transcribed_RNA"/>
</dbReference>
<dbReference type="InterPro" id="IPR014352">
    <property type="entry name" value="FERM/acyl-CoA-bd_prot_sf"/>
</dbReference>
<dbReference type="PANTHER" id="PTHR13283">
    <property type="entry name" value="KREV INTERACTION TRAPPED 1-RELATED"/>
    <property type="match status" value="1"/>
</dbReference>
<feature type="region of interest" description="Disordered" evidence="2">
    <location>
        <begin position="459"/>
        <end position="485"/>
    </location>
</feature>
<dbReference type="Gene3D" id="2.30.29.30">
    <property type="entry name" value="Pleckstrin-homology domain (PH domain)/Phosphotyrosine-binding domain (PTB)"/>
    <property type="match status" value="1"/>
</dbReference>
<name>A0A1B6LRE6_9HEMI</name>
<evidence type="ECO:0000256" key="1">
    <source>
        <dbReference type="ARBA" id="ARBA00039547"/>
    </source>
</evidence>
<dbReference type="SUPFAM" id="SSF47031">
    <property type="entry name" value="Second domain of FERM"/>
    <property type="match status" value="1"/>
</dbReference>
<evidence type="ECO:0000256" key="2">
    <source>
        <dbReference type="SAM" id="MobiDB-lite"/>
    </source>
</evidence>
<dbReference type="InterPro" id="IPR051594">
    <property type="entry name" value="KRIT1/FRMD8"/>
</dbReference>
<dbReference type="InterPro" id="IPR011993">
    <property type="entry name" value="PH-like_dom_sf"/>
</dbReference>
<accession>A0A1B6LRE6</accession>